<protein>
    <submittedName>
        <fullName evidence="1">Uncharacterized protein</fullName>
    </submittedName>
</protein>
<dbReference type="Proteomes" id="UP000184363">
    <property type="component" value="Unassembled WGS sequence"/>
</dbReference>
<dbReference type="STRING" id="1848.SAMN05443637_12921"/>
<keyword evidence="2" id="KW-1185">Reference proteome</keyword>
<evidence type="ECO:0000313" key="2">
    <source>
        <dbReference type="Proteomes" id="UP000184363"/>
    </source>
</evidence>
<gene>
    <name evidence="1" type="ORF">SAMN05443637_12921</name>
</gene>
<evidence type="ECO:0000313" key="1">
    <source>
        <dbReference type="EMBL" id="SHL44477.1"/>
    </source>
</evidence>
<dbReference type="OrthoDB" id="4504900at2"/>
<dbReference type="RefSeq" id="WP_073460323.1">
    <property type="nucleotide sequence ID" value="NZ_CALGVN010000035.1"/>
</dbReference>
<name>A0A1M7AP54_PSETH</name>
<dbReference type="EMBL" id="FRAP01000029">
    <property type="protein sequence ID" value="SHL44477.1"/>
    <property type="molecule type" value="Genomic_DNA"/>
</dbReference>
<proteinExistence type="predicted"/>
<sequence>MHLIGSYPAESADEAVRAMIVGSRGRLAHLPDGETGDRRNWVVGTIVSLRDHPEPRRAP</sequence>
<organism evidence="1 2">
    <name type="scientific">Pseudonocardia thermophila</name>
    <dbReference type="NCBI Taxonomy" id="1848"/>
    <lineage>
        <taxon>Bacteria</taxon>
        <taxon>Bacillati</taxon>
        <taxon>Actinomycetota</taxon>
        <taxon>Actinomycetes</taxon>
        <taxon>Pseudonocardiales</taxon>
        <taxon>Pseudonocardiaceae</taxon>
        <taxon>Pseudonocardia</taxon>
    </lineage>
</organism>
<accession>A0A1M7AP54</accession>
<reference evidence="1 2" key="1">
    <citation type="submission" date="2016-11" db="EMBL/GenBank/DDBJ databases">
        <authorList>
            <person name="Jaros S."/>
            <person name="Januszkiewicz K."/>
            <person name="Wedrychowicz H."/>
        </authorList>
    </citation>
    <scope>NUCLEOTIDE SEQUENCE [LARGE SCALE GENOMIC DNA]</scope>
    <source>
        <strain evidence="1 2">DSM 43832</strain>
    </source>
</reference>
<dbReference type="AlphaFoldDB" id="A0A1M7AP54"/>